<dbReference type="GO" id="GO:0004312">
    <property type="term" value="F:fatty acid synthase activity"/>
    <property type="evidence" value="ECO:0007669"/>
    <property type="project" value="TreeGrafter"/>
</dbReference>
<dbReference type="OrthoDB" id="426368at2759"/>
<dbReference type="Proteomes" id="UP000649617">
    <property type="component" value="Unassembled WGS sequence"/>
</dbReference>
<proteinExistence type="predicted"/>
<evidence type="ECO:0000259" key="3">
    <source>
        <dbReference type="SMART" id="SM00822"/>
    </source>
</evidence>
<organism evidence="4 5">
    <name type="scientific">Symbiodinium pilosum</name>
    <name type="common">Dinoflagellate</name>
    <dbReference type="NCBI Taxonomy" id="2952"/>
    <lineage>
        <taxon>Eukaryota</taxon>
        <taxon>Sar</taxon>
        <taxon>Alveolata</taxon>
        <taxon>Dinophyceae</taxon>
        <taxon>Suessiales</taxon>
        <taxon>Symbiodiniaceae</taxon>
        <taxon>Symbiodinium</taxon>
    </lineage>
</organism>
<dbReference type="GO" id="GO:0006633">
    <property type="term" value="P:fatty acid biosynthetic process"/>
    <property type="evidence" value="ECO:0007669"/>
    <property type="project" value="TreeGrafter"/>
</dbReference>
<keyword evidence="5" id="KW-1185">Reference proteome</keyword>
<feature type="domain" description="Ketoreductase" evidence="3">
    <location>
        <begin position="2"/>
        <end position="165"/>
    </location>
</feature>
<name>A0A812UTY1_SYMPI</name>
<dbReference type="PANTHER" id="PTHR43775:SF37">
    <property type="entry name" value="SI:DKEY-61P9.11"/>
    <property type="match status" value="1"/>
</dbReference>
<dbReference type="SUPFAM" id="SSF51735">
    <property type="entry name" value="NAD(P)-binding Rossmann-fold domains"/>
    <property type="match status" value="1"/>
</dbReference>
<evidence type="ECO:0000256" key="2">
    <source>
        <dbReference type="ARBA" id="ARBA00022553"/>
    </source>
</evidence>
<comment type="caution">
    <text evidence="4">The sequence shown here is derived from an EMBL/GenBank/DDBJ whole genome shotgun (WGS) entry which is preliminary data.</text>
</comment>
<protein>
    <submittedName>
        <fullName evidence="4">Pks15/1 protein</fullName>
    </submittedName>
</protein>
<dbReference type="InterPro" id="IPR013968">
    <property type="entry name" value="PKS_KR"/>
</dbReference>
<dbReference type="InterPro" id="IPR036291">
    <property type="entry name" value="NAD(P)-bd_dom_sf"/>
</dbReference>
<reference evidence="4" key="1">
    <citation type="submission" date="2021-02" db="EMBL/GenBank/DDBJ databases">
        <authorList>
            <person name="Dougan E. K."/>
            <person name="Rhodes N."/>
            <person name="Thang M."/>
            <person name="Chan C."/>
        </authorList>
    </citation>
    <scope>NUCLEOTIDE SEQUENCE</scope>
</reference>
<dbReference type="PANTHER" id="PTHR43775">
    <property type="entry name" value="FATTY ACID SYNTHASE"/>
    <property type="match status" value="1"/>
</dbReference>
<dbReference type="EMBL" id="CAJNIZ010038535">
    <property type="protein sequence ID" value="CAE7579233.1"/>
    <property type="molecule type" value="Genomic_DNA"/>
</dbReference>
<dbReference type="InterPro" id="IPR057326">
    <property type="entry name" value="KR_dom"/>
</dbReference>
<dbReference type="Gene3D" id="3.40.50.720">
    <property type="entry name" value="NAD(P)-binding Rossmann-like Domain"/>
    <property type="match status" value="1"/>
</dbReference>
<sequence length="165" mass="18434">MGGWILRTAKRQGGKKFSIKFLSRSMKISDQNMPNWKEVQSLAESLGIEVEQSKCDVSSQESVDAFIQSVTPNLTGFIHSAGILQDAPVINQTWERFDAVYEAKSRAAAYLHDAMERFSNPKLKFFWLFSSTAVYGSAGQLNYSSSNSWLDALSRHRNAPGCLES</sequence>
<evidence type="ECO:0000313" key="4">
    <source>
        <dbReference type="EMBL" id="CAE7579233.1"/>
    </source>
</evidence>
<dbReference type="Pfam" id="PF08659">
    <property type="entry name" value="KR"/>
    <property type="match status" value="1"/>
</dbReference>
<keyword evidence="1" id="KW-0596">Phosphopantetheine</keyword>
<dbReference type="SMART" id="SM00822">
    <property type="entry name" value="PKS_KR"/>
    <property type="match status" value="1"/>
</dbReference>
<evidence type="ECO:0000313" key="5">
    <source>
        <dbReference type="Proteomes" id="UP000649617"/>
    </source>
</evidence>
<dbReference type="AlphaFoldDB" id="A0A812UTY1"/>
<evidence type="ECO:0000256" key="1">
    <source>
        <dbReference type="ARBA" id="ARBA00022450"/>
    </source>
</evidence>
<keyword evidence="2" id="KW-0597">Phosphoprotein</keyword>
<gene>
    <name evidence="4" type="primary">pks15/1</name>
    <name evidence="4" type="ORF">SPIL2461_LOCUS15555</name>
</gene>
<accession>A0A812UTY1</accession>
<dbReference type="InterPro" id="IPR050091">
    <property type="entry name" value="PKS_NRPS_Biosynth_Enz"/>
</dbReference>